<dbReference type="InterPro" id="IPR051448">
    <property type="entry name" value="CdaR-like_regulators"/>
</dbReference>
<dbReference type="Gene3D" id="1.10.10.2840">
    <property type="entry name" value="PucR C-terminal helix-turn-helix domain"/>
    <property type="match status" value="1"/>
</dbReference>
<dbReference type="PANTHER" id="PTHR33744:SF1">
    <property type="entry name" value="DNA-BINDING TRANSCRIPTIONAL ACTIVATOR ADER"/>
    <property type="match status" value="1"/>
</dbReference>
<dbReference type="Gene3D" id="3.30.450.40">
    <property type="match status" value="1"/>
</dbReference>
<dbReference type="Pfam" id="PF13556">
    <property type="entry name" value="HTH_30"/>
    <property type="match status" value="1"/>
</dbReference>
<feature type="domain" description="GAF" evidence="2">
    <location>
        <begin position="37"/>
        <end position="194"/>
    </location>
</feature>
<accession>A0ABN1XBX3</accession>
<dbReference type="InterPro" id="IPR003018">
    <property type="entry name" value="GAF"/>
</dbReference>
<gene>
    <name evidence="3" type="ORF">GCM10009579_79310</name>
</gene>
<dbReference type="Pfam" id="PF13185">
    <property type="entry name" value="GAF_2"/>
    <property type="match status" value="1"/>
</dbReference>
<dbReference type="InterPro" id="IPR029016">
    <property type="entry name" value="GAF-like_dom_sf"/>
</dbReference>
<dbReference type="SUPFAM" id="SSF55781">
    <property type="entry name" value="GAF domain-like"/>
    <property type="match status" value="1"/>
</dbReference>
<dbReference type="InterPro" id="IPR042070">
    <property type="entry name" value="PucR_C-HTH_sf"/>
</dbReference>
<evidence type="ECO:0000259" key="2">
    <source>
        <dbReference type="SMART" id="SM00065"/>
    </source>
</evidence>
<reference evidence="3 4" key="1">
    <citation type="journal article" date="2019" name="Int. J. Syst. Evol. Microbiol.">
        <title>The Global Catalogue of Microorganisms (GCM) 10K type strain sequencing project: providing services to taxonomists for standard genome sequencing and annotation.</title>
        <authorList>
            <consortium name="The Broad Institute Genomics Platform"/>
            <consortium name="The Broad Institute Genome Sequencing Center for Infectious Disease"/>
            <person name="Wu L."/>
            <person name="Ma J."/>
        </authorList>
    </citation>
    <scope>NUCLEOTIDE SEQUENCE [LARGE SCALE GENOMIC DNA]</scope>
    <source>
        <strain evidence="3 4">JCM 11448</strain>
    </source>
</reference>
<dbReference type="InterPro" id="IPR025736">
    <property type="entry name" value="PucR_C-HTH_dom"/>
</dbReference>
<comment type="caution">
    <text evidence="3">The sequence shown here is derived from an EMBL/GenBank/DDBJ whole genome shotgun (WGS) entry which is preliminary data.</text>
</comment>
<keyword evidence="4" id="KW-1185">Reference proteome</keyword>
<protein>
    <submittedName>
        <fullName evidence="3">Helix-turn-helix domain-containing protein</fullName>
    </submittedName>
</protein>
<name>A0ABN1XBX3_9ACTN</name>
<evidence type="ECO:0000256" key="1">
    <source>
        <dbReference type="ARBA" id="ARBA00006754"/>
    </source>
</evidence>
<proteinExistence type="inferred from homology"/>
<dbReference type="Pfam" id="PF17853">
    <property type="entry name" value="GGDEF_2"/>
    <property type="match status" value="1"/>
</dbReference>
<evidence type="ECO:0000313" key="3">
    <source>
        <dbReference type="EMBL" id="GAA1299294.1"/>
    </source>
</evidence>
<evidence type="ECO:0000313" key="4">
    <source>
        <dbReference type="Proteomes" id="UP001500282"/>
    </source>
</evidence>
<dbReference type="Proteomes" id="UP001500282">
    <property type="component" value="Unassembled WGS sequence"/>
</dbReference>
<comment type="similarity">
    <text evidence="1">Belongs to the CdaR family.</text>
</comment>
<dbReference type="PANTHER" id="PTHR33744">
    <property type="entry name" value="CARBOHYDRATE DIACID REGULATOR"/>
    <property type="match status" value="1"/>
</dbReference>
<organism evidence="3 4">
    <name type="scientific">Streptomyces javensis</name>
    <dbReference type="NCBI Taxonomy" id="114698"/>
    <lineage>
        <taxon>Bacteria</taxon>
        <taxon>Bacillati</taxon>
        <taxon>Actinomycetota</taxon>
        <taxon>Actinomycetes</taxon>
        <taxon>Kitasatosporales</taxon>
        <taxon>Streptomycetaceae</taxon>
        <taxon>Streptomyces</taxon>
        <taxon>Streptomyces violaceusniger group</taxon>
    </lineage>
</organism>
<dbReference type="InterPro" id="IPR041522">
    <property type="entry name" value="CdaR_GGDEF"/>
</dbReference>
<dbReference type="SMART" id="SM00065">
    <property type="entry name" value="GAF"/>
    <property type="match status" value="1"/>
</dbReference>
<sequence length="632" mass="67669">MTESPVRGRTARRRDDPLSTWMPAVTDTLRAINAEQDLPHVLTLIARHACELLDLKQCAVYVLRSDATFRLEGSHGLTPDYVAWANLEPMRLSESTASSGPPTARAALTMNPVCVRNIFDEPGLDRWHTMMTREGFHSVLAAPLRAADQTAMGTITGYTTEDRLFEAEQIRLMTLLSDHAAVAIAAARRRDSERAAIAELSSANEELLAHQRRMARLHVVQQELTRLLLQDVGLAGIAEFLAGELDAAIRIDTDDGTELATAPMDSPLHTWLETVAHDEAGTARVMEAGGSGRTRGSGRTDPVAVCLAPTTGAGLSRTRLWAARTSRDRFDEDERWAMQGCALLIALERSRLERQSEAEARLTKDLLADLLSPAAMVHSESVMARATALGYHPHGPHTLALFVPVPDDSVPAPAAAIPEITTTLLGLTRGMRPRPVVGSIGDSVVVLLPGDYTHCAEGSPPTALGSLAGHAREATGGAVRCVVGPPVPSLAEIQPSLAVASRAGSLLTTASPEIVSMPDLGVYALLLESGSGEALTRFAEATLAPIADSDLKRGGWLLPTLHTWLRAGMSTRGTAERLFVHPNTVGYRLKRVAAATGLDLSSPADLMSLQLALMVFEVRGDPRLRGGQRQAG</sequence>
<dbReference type="EMBL" id="BAAAIH010000073">
    <property type="protein sequence ID" value="GAA1299294.1"/>
    <property type="molecule type" value="Genomic_DNA"/>
</dbReference>